<comment type="subcellular location">
    <subcellularLocation>
        <location evidence="2">Cytoplasm</location>
    </subcellularLocation>
</comment>
<dbReference type="EMBL" id="ML014115">
    <property type="protein sequence ID" value="RKP03984.1"/>
    <property type="molecule type" value="Genomic_DNA"/>
</dbReference>
<dbReference type="InterPro" id="IPR036189">
    <property type="entry name" value="DCP2_BoxA_sf"/>
</dbReference>
<dbReference type="GO" id="GO:0000184">
    <property type="term" value="P:nuclear-transcribed mRNA catabolic process, nonsense-mediated decay"/>
    <property type="evidence" value="ECO:0007669"/>
    <property type="project" value="InterPro"/>
</dbReference>
<keyword evidence="8" id="KW-0464">Manganese</keyword>
<gene>
    <name evidence="10" type="ORF">CXG81DRAFT_8859</name>
</gene>
<evidence type="ECO:0000259" key="9">
    <source>
        <dbReference type="PROSITE" id="PS51462"/>
    </source>
</evidence>
<dbReference type="PROSITE" id="PS00893">
    <property type="entry name" value="NUDIX_BOX"/>
    <property type="match status" value="1"/>
</dbReference>
<dbReference type="SUPFAM" id="SSF140586">
    <property type="entry name" value="Dcp2 domain-like"/>
    <property type="match status" value="1"/>
</dbReference>
<keyword evidence="4" id="KW-0963">Cytoplasm</keyword>
<dbReference type="Gene3D" id="3.90.79.10">
    <property type="entry name" value="Nucleoside Triphosphate Pyrophosphohydrolase"/>
    <property type="match status" value="1"/>
</dbReference>
<dbReference type="Pfam" id="PF05026">
    <property type="entry name" value="DCP2"/>
    <property type="match status" value="1"/>
</dbReference>
<feature type="domain" description="Nudix hydrolase" evidence="9">
    <location>
        <begin position="95"/>
        <end position="228"/>
    </location>
</feature>
<dbReference type="AlphaFoldDB" id="A0A4P9XEK8"/>
<dbReference type="Pfam" id="PF00293">
    <property type="entry name" value="NUDIX"/>
    <property type="match status" value="1"/>
</dbReference>
<dbReference type="Proteomes" id="UP000274922">
    <property type="component" value="Unassembled WGS sequence"/>
</dbReference>
<evidence type="ECO:0000256" key="1">
    <source>
        <dbReference type="ARBA" id="ARBA00001936"/>
    </source>
</evidence>
<evidence type="ECO:0000256" key="7">
    <source>
        <dbReference type="ARBA" id="ARBA00022884"/>
    </source>
</evidence>
<dbReference type="FunFam" id="3.90.79.10:FF:000003">
    <property type="entry name" value="M7GpppN-mRNA hydrolase isoform 2"/>
    <property type="match status" value="1"/>
</dbReference>
<evidence type="ECO:0000256" key="5">
    <source>
        <dbReference type="ARBA" id="ARBA00022723"/>
    </source>
</evidence>
<dbReference type="OrthoDB" id="18996at2759"/>
<organism evidence="10 11">
    <name type="scientific">Caulochytrium protostelioides</name>
    <dbReference type="NCBI Taxonomy" id="1555241"/>
    <lineage>
        <taxon>Eukaryota</taxon>
        <taxon>Fungi</taxon>
        <taxon>Fungi incertae sedis</taxon>
        <taxon>Chytridiomycota</taxon>
        <taxon>Chytridiomycota incertae sedis</taxon>
        <taxon>Chytridiomycetes</taxon>
        <taxon>Caulochytriales</taxon>
        <taxon>Caulochytriaceae</taxon>
        <taxon>Caulochytrium</taxon>
    </lineage>
</organism>
<evidence type="ECO:0000256" key="2">
    <source>
        <dbReference type="ARBA" id="ARBA00004496"/>
    </source>
</evidence>
<keyword evidence="6" id="KW-0378">Hydrolase</keyword>
<accession>A0A4P9XEK8</accession>
<keyword evidence="5" id="KW-0479">Metal-binding</keyword>
<evidence type="ECO:0000256" key="8">
    <source>
        <dbReference type="ARBA" id="ARBA00023211"/>
    </source>
</evidence>
<dbReference type="InterPro" id="IPR007722">
    <property type="entry name" value="DCP2_BoxA"/>
</dbReference>
<reference evidence="11" key="1">
    <citation type="journal article" date="2018" name="Nat. Microbiol.">
        <title>Leveraging single-cell genomics to expand the fungal tree of life.</title>
        <authorList>
            <person name="Ahrendt S.R."/>
            <person name="Quandt C.A."/>
            <person name="Ciobanu D."/>
            <person name="Clum A."/>
            <person name="Salamov A."/>
            <person name="Andreopoulos B."/>
            <person name="Cheng J.F."/>
            <person name="Woyke T."/>
            <person name="Pelin A."/>
            <person name="Henrissat B."/>
            <person name="Reynolds N.K."/>
            <person name="Benny G.L."/>
            <person name="Smith M.E."/>
            <person name="James T.Y."/>
            <person name="Grigoriev I.V."/>
        </authorList>
    </citation>
    <scope>NUCLEOTIDE SEQUENCE [LARGE SCALE GENOMIC DNA]</scope>
    <source>
        <strain evidence="11">ATCC 52028</strain>
    </source>
</reference>
<dbReference type="CDD" id="cd03672">
    <property type="entry name" value="NUDIX_Dcp2p_Nudt20"/>
    <property type="match status" value="1"/>
</dbReference>
<dbReference type="GO" id="GO:0140933">
    <property type="term" value="F:5'-(N(7)-methylguanosine 5'-triphospho)-[mRNA] hydrolase activity"/>
    <property type="evidence" value="ECO:0007669"/>
    <property type="project" value="InterPro"/>
</dbReference>
<dbReference type="GO" id="GO:0000290">
    <property type="term" value="P:deadenylation-dependent decapping of nuclear-transcribed mRNA"/>
    <property type="evidence" value="ECO:0007669"/>
    <property type="project" value="InterPro"/>
</dbReference>
<dbReference type="GO" id="GO:0000932">
    <property type="term" value="C:P-body"/>
    <property type="evidence" value="ECO:0007669"/>
    <property type="project" value="TreeGrafter"/>
</dbReference>
<dbReference type="PANTHER" id="PTHR23114:SF17">
    <property type="entry name" value="M7GPPPN-MRNA HYDROLASE"/>
    <property type="match status" value="1"/>
</dbReference>
<name>A0A4P9XEK8_9FUNG</name>
<evidence type="ECO:0000313" key="11">
    <source>
        <dbReference type="Proteomes" id="UP000274922"/>
    </source>
</evidence>
<evidence type="ECO:0000256" key="3">
    <source>
        <dbReference type="ARBA" id="ARBA00005279"/>
    </source>
</evidence>
<dbReference type="InterPro" id="IPR020084">
    <property type="entry name" value="NUDIX_hydrolase_CS"/>
</dbReference>
<dbReference type="GO" id="GO:0030145">
    <property type="term" value="F:manganese ion binding"/>
    <property type="evidence" value="ECO:0007669"/>
    <property type="project" value="InterPro"/>
</dbReference>
<keyword evidence="7" id="KW-0694">RNA-binding</keyword>
<protein>
    <recommendedName>
        <fullName evidence="9">Nudix hydrolase domain-containing protein</fullName>
    </recommendedName>
</protein>
<evidence type="ECO:0000256" key="6">
    <source>
        <dbReference type="ARBA" id="ARBA00022801"/>
    </source>
</evidence>
<dbReference type="Gene3D" id="1.10.10.1050">
    <property type="entry name" value="Dcp2, box A domain"/>
    <property type="match status" value="1"/>
</dbReference>
<dbReference type="InterPro" id="IPR000086">
    <property type="entry name" value="NUDIX_hydrolase_dom"/>
</dbReference>
<dbReference type="PANTHER" id="PTHR23114">
    <property type="entry name" value="M7GPPPN-MRNA HYDROLASE"/>
    <property type="match status" value="1"/>
</dbReference>
<evidence type="ECO:0000256" key="4">
    <source>
        <dbReference type="ARBA" id="ARBA00022490"/>
    </source>
</evidence>
<sequence length="233" mass="27334">MSMFQDLTFPEVLQDLQCRFLINIPDEELMSPERIFFQIEQAHWYYEDFVREANPAMATMSLKLFSAHMFWNCELLQRLIVDFRSSFRDFVYYKVRVPVCGAIILSSDHRKCLLVRGFKAGSNWGFPKGKINKEEAEHRCAAREVLEETGFDIASRLNPDHYLERTIREQRIRLYVIQGVPEDAHFQTQTRKEIGAIRWFPLTNLPGWSSKTVEGQPGRPKPSANNFYMVTPF</sequence>
<evidence type="ECO:0000313" key="10">
    <source>
        <dbReference type="EMBL" id="RKP03984.1"/>
    </source>
</evidence>
<dbReference type="SUPFAM" id="SSF55811">
    <property type="entry name" value="Nudix"/>
    <property type="match status" value="1"/>
</dbReference>
<dbReference type="SMART" id="SM01125">
    <property type="entry name" value="DCP2"/>
    <property type="match status" value="1"/>
</dbReference>
<feature type="non-terminal residue" evidence="10">
    <location>
        <position position="233"/>
    </location>
</feature>
<comment type="cofactor">
    <cofactor evidence="1">
        <name>Mn(2+)</name>
        <dbReference type="ChEBI" id="CHEBI:29035"/>
    </cofactor>
</comment>
<keyword evidence="11" id="KW-1185">Reference proteome</keyword>
<comment type="similarity">
    <text evidence="3">Belongs to the Nudix hydrolase family. DCP2 subfamily.</text>
</comment>
<dbReference type="STRING" id="1555241.A0A4P9XEK8"/>
<dbReference type="PROSITE" id="PS51462">
    <property type="entry name" value="NUDIX"/>
    <property type="match status" value="1"/>
</dbReference>
<dbReference type="InterPro" id="IPR044099">
    <property type="entry name" value="Dcp2_NUDIX"/>
</dbReference>
<dbReference type="InterPro" id="IPR015797">
    <property type="entry name" value="NUDIX_hydrolase-like_dom_sf"/>
</dbReference>
<proteinExistence type="inferred from homology"/>
<dbReference type="GO" id="GO:0003723">
    <property type="term" value="F:RNA binding"/>
    <property type="evidence" value="ECO:0007669"/>
    <property type="project" value="UniProtKB-KW"/>
</dbReference>